<evidence type="ECO:0000313" key="1">
    <source>
        <dbReference type="EMBL" id="MEH2555775.1"/>
    </source>
</evidence>
<evidence type="ECO:0000313" key="2">
    <source>
        <dbReference type="Proteomes" id="UP001364224"/>
    </source>
</evidence>
<keyword evidence="2" id="KW-1185">Reference proteome</keyword>
<accession>A0ABU8BB59</accession>
<gene>
    <name evidence="1" type="ORF">V1286_003304</name>
</gene>
<comment type="caution">
    <text evidence="1">The sequence shown here is derived from an EMBL/GenBank/DDBJ whole genome shotgun (WGS) entry which is preliminary data.</text>
</comment>
<organism evidence="1 2">
    <name type="scientific">Bradyrhizobium algeriense</name>
    <dbReference type="NCBI Taxonomy" id="634784"/>
    <lineage>
        <taxon>Bacteria</taxon>
        <taxon>Pseudomonadati</taxon>
        <taxon>Pseudomonadota</taxon>
        <taxon>Alphaproteobacteria</taxon>
        <taxon>Hyphomicrobiales</taxon>
        <taxon>Nitrobacteraceae</taxon>
        <taxon>Bradyrhizobium</taxon>
    </lineage>
</organism>
<dbReference type="Proteomes" id="UP001364224">
    <property type="component" value="Unassembled WGS sequence"/>
</dbReference>
<dbReference type="EMBL" id="JAZHRV010000001">
    <property type="protein sequence ID" value="MEH2555775.1"/>
    <property type="molecule type" value="Genomic_DNA"/>
</dbReference>
<proteinExistence type="predicted"/>
<protein>
    <submittedName>
        <fullName evidence="1">Uncharacterized protein</fullName>
    </submittedName>
</protein>
<reference evidence="1 2" key="1">
    <citation type="submission" date="2024-02" db="EMBL/GenBank/DDBJ databases">
        <title>Adaptive strategies in a cosmopolitan and abundant soil bacterium.</title>
        <authorList>
            <person name="Carini P."/>
        </authorList>
    </citation>
    <scope>NUCLEOTIDE SEQUENCE [LARGE SCALE GENOMIC DNA]</scope>
    <source>
        <strain evidence="1 2">AZCC 1608</strain>
    </source>
</reference>
<name>A0ABU8BB59_9BRAD</name>
<sequence>MRVELACRTPDIEPTVLLHRDDATPRMPGWFVL</sequence>